<proteinExistence type="predicted"/>
<organism evidence="1 2">
    <name type="scientific">Golovinomyces cichoracearum</name>
    <dbReference type="NCBI Taxonomy" id="62708"/>
    <lineage>
        <taxon>Eukaryota</taxon>
        <taxon>Fungi</taxon>
        <taxon>Dikarya</taxon>
        <taxon>Ascomycota</taxon>
        <taxon>Pezizomycotina</taxon>
        <taxon>Leotiomycetes</taxon>
        <taxon>Erysiphales</taxon>
        <taxon>Erysiphaceae</taxon>
        <taxon>Golovinomyces</taxon>
    </lineage>
</organism>
<evidence type="ECO:0000313" key="1">
    <source>
        <dbReference type="EMBL" id="RKF65851.1"/>
    </source>
</evidence>
<dbReference type="OrthoDB" id="5420958at2759"/>
<comment type="caution">
    <text evidence="1">The sequence shown here is derived from an EMBL/GenBank/DDBJ whole genome shotgun (WGS) entry which is preliminary data.</text>
</comment>
<gene>
    <name evidence="1" type="ORF">GcC1_115012</name>
</gene>
<sequence length="85" mass="9516">MKPFPAKPQDAHFEEEINKLSKGFRRCQAYFGIHSDDISNFNESACPIEVISGKNVLPPADFQVSYISDSENKELVAIIATINWG</sequence>
<dbReference type="EMBL" id="MCBR01011527">
    <property type="protein sequence ID" value="RKF65851.1"/>
    <property type="molecule type" value="Genomic_DNA"/>
</dbReference>
<dbReference type="AlphaFoldDB" id="A0A420I839"/>
<evidence type="ECO:0000313" key="2">
    <source>
        <dbReference type="Proteomes" id="UP000285405"/>
    </source>
</evidence>
<protein>
    <submittedName>
        <fullName evidence="1">Uncharacterized protein</fullName>
    </submittedName>
</protein>
<dbReference type="Proteomes" id="UP000285405">
    <property type="component" value="Unassembled WGS sequence"/>
</dbReference>
<accession>A0A420I839</accession>
<name>A0A420I839_9PEZI</name>
<reference evidence="1 2" key="1">
    <citation type="journal article" date="2018" name="BMC Genomics">
        <title>Comparative genome analyses reveal sequence features reflecting distinct modes of host-adaptation between dicot and monocot powdery mildew.</title>
        <authorList>
            <person name="Wu Y."/>
            <person name="Ma X."/>
            <person name="Pan Z."/>
            <person name="Kale S.D."/>
            <person name="Song Y."/>
            <person name="King H."/>
            <person name="Zhang Q."/>
            <person name="Presley C."/>
            <person name="Deng X."/>
            <person name="Wei C.I."/>
            <person name="Xiao S."/>
        </authorList>
    </citation>
    <scope>NUCLEOTIDE SEQUENCE [LARGE SCALE GENOMIC DNA]</scope>
    <source>
        <strain evidence="1">UCSC1</strain>
    </source>
</reference>